<evidence type="ECO:0000313" key="1">
    <source>
        <dbReference type="EMBL" id="KAK5782288.1"/>
    </source>
</evidence>
<keyword evidence="2" id="KW-1185">Reference proteome</keyword>
<sequence>MNDKDIGKSDNNGCSFIELPISKIYVNNSQSSSVFFHSAPIELTTVEGYNQFIKKLEKKNNRTHVTVLKEDLSQGYILEDGDVIANIYGEAKNYLVSLACNEWAE</sequence>
<protein>
    <submittedName>
        <fullName evidence="1">Uncharacterized protein</fullName>
    </submittedName>
</protein>
<dbReference type="Proteomes" id="UP001306508">
    <property type="component" value="Unassembled WGS sequence"/>
</dbReference>
<comment type="caution">
    <text evidence="1">The sequence shown here is derived from an EMBL/GenBank/DDBJ whole genome shotgun (WGS) entry which is preliminary data.</text>
</comment>
<name>A0AAN7WJS7_9SACH</name>
<gene>
    <name evidence="1" type="ORF">RI543_000218</name>
</gene>
<dbReference type="AlphaFoldDB" id="A0AAN7WJS7"/>
<dbReference type="EMBL" id="JAWIZZ010000006">
    <property type="protein sequence ID" value="KAK5782288.1"/>
    <property type="molecule type" value="Genomic_DNA"/>
</dbReference>
<reference evidence="2" key="1">
    <citation type="submission" date="2023-07" db="EMBL/GenBank/DDBJ databases">
        <title>A draft genome of Kazachstania heterogenica Y-27499.</title>
        <authorList>
            <person name="Donic C."/>
            <person name="Kralova J.S."/>
            <person name="Fidel L."/>
            <person name="Ben-Dor S."/>
            <person name="Jung S."/>
        </authorList>
    </citation>
    <scope>NUCLEOTIDE SEQUENCE [LARGE SCALE GENOMIC DNA]</scope>
    <source>
        <strain evidence="2">Y27499</strain>
    </source>
</reference>
<accession>A0AAN7WJS7</accession>
<evidence type="ECO:0000313" key="2">
    <source>
        <dbReference type="Proteomes" id="UP001306508"/>
    </source>
</evidence>
<organism evidence="1 2">
    <name type="scientific">Arxiozyma heterogenica</name>
    <dbReference type="NCBI Taxonomy" id="278026"/>
    <lineage>
        <taxon>Eukaryota</taxon>
        <taxon>Fungi</taxon>
        <taxon>Dikarya</taxon>
        <taxon>Ascomycota</taxon>
        <taxon>Saccharomycotina</taxon>
        <taxon>Saccharomycetes</taxon>
        <taxon>Saccharomycetales</taxon>
        <taxon>Saccharomycetaceae</taxon>
        <taxon>Arxiozyma</taxon>
    </lineage>
</organism>
<proteinExistence type="predicted"/>